<evidence type="ECO:0000256" key="4">
    <source>
        <dbReference type="ARBA" id="ARBA00022801"/>
    </source>
</evidence>
<evidence type="ECO:0000256" key="2">
    <source>
        <dbReference type="ARBA" id="ARBA00011738"/>
    </source>
</evidence>
<evidence type="ECO:0000313" key="10">
    <source>
        <dbReference type="EMBL" id="KAK7793996.1"/>
    </source>
</evidence>
<evidence type="ECO:0000256" key="6">
    <source>
        <dbReference type="ARBA" id="ARBA00023295"/>
    </source>
</evidence>
<dbReference type="GO" id="GO:0008422">
    <property type="term" value="F:beta-glucosidase activity"/>
    <property type="evidence" value="ECO:0007669"/>
    <property type="project" value="TreeGrafter"/>
</dbReference>
<keyword evidence="11" id="KW-1185">Reference proteome</keyword>
<evidence type="ECO:0000256" key="5">
    <source>
        <dbReference type="ARBA" id="ARBA00023180"/>
    </source>
</evidence>
<organism evidence="10 11">
    <name type="scientific">Gryllus longicercus</name>
    <dbReference type="NCBI Taxonomy" id="2509291"/>
    <lineage>
        <taxon>Eukaryota</taxon>
        <taxon>Metazoa</taxon>
        <taxon>Ecdysozoa</taxon>
        <taxon>Arthropoda</taxon>
        <taxon>Hexapoda</taxon>
        <taxon>Insecta</taxon>
        <taxon>Pterygota</taxon>
        <taxon>Neoptera</taxon>
        <taxon>Polyneoptera</taxon>
        <taxon>Orthoptera</taxon>
        <taxon>Ensifera</taxon>
        <taxon>Gryllidea</taxon>
        <taxon>Grylloidea</taxon>
        <taxon>Gryllidae</taxon>
        <taxon>Gryllinae</taxon>
        <taxon>Gryllus</taxon>
    </lineage>
</organism>
<evidence type="ECO:0000256" key="3">
    <source>
        <dbReference type="ARBA" id="ARBA00012744"/>
    </source>
</evidence>
<evidence type="ECO:0000313" key="11">
    <source>
        <dbReference type="Proteomes" id="UP001378592"/>
    </source>
</evidence>
<dbReference type="InterPro" id="IPR033132">
    <property type="entry name" value="GH_1_N_CS"/>
</dbReference>
<gene>
    <name evidence="10" type="ORF">R5R35_003959</name>
</gene>
<protein>
    <recommendedName>
        <fullName evidence="3">beta-glucosidase</fullName>
        <ecNumber evidence="3">3.2.1.21</ecNumber>
    </recommendedName>
</protein>
<dbReference type="EC" id="3.2.1.21" evidence="3"/>
<dbReference type="Gene3D" id="3.20.20.80">
    <property type="entry name" value="Glycosidases"/>
    <property type="match status" value="1"/>
</dbReference>
<dbReference type="Pfam" id="PF00232">
    <property type="entry name" value="Glyco_hydro_1"/>
    <property type="match status" value="1"/>
</dbReference>
<evidence type="ECO:0000256" key="1">
    <source>
        <dbReference type="ARBA" id="ARBA00010838"/>
    </source>
</evidence>
<keyword evidence="5" id="KW-0325">Glycoprotein</keyword>
<name>A0AAN9VDH9_9ORTH</name>
<dbReference type="InterPro" id="IPR001360">
    <property type="entry name" value="Glyco_hydro_1"/>
</dbReference>
<dbReference type="PRINTS" id="PR00131">
    <property type="entry name" value="GLHYDRLASE1"/>
</dbReference>
<keyword evidence="4 9" id="KW-0378">Hydrolase</keyword>
<evidence type="ECO:0000256" key="8">
    <source>
        <dbReference type="RuleBase" id="RU003690"/>
    </source>
</evidence>
<dbReference type="InterPro" id="IPR017853">
    <property type="entry name" value="GH"/>
</dbReference>
<dbReference type="FunFam" id="3.20.20.80:FF:000013">
    <property type="entry name" value="lactase-phlorizin hydrolase"/>
    <property type="match status" value="1"/>
</dbReference>
<dbReference type="InterPro" id="IPR018120">
    <property type="entry name" value="Glyco_hydro_1_AS"/>
</dbReference>
<evidence type="ECO:0000256" key="7">
    <source>
        <dbReference type="PROSITE-ProRule" id="PRU10055"/>
    </source>
</evidence>
<feature type="active site" description="Nucleophile" evidence="7">
    <location>
        <position position="381"/>
    </location>
</feature>
<comment type="subunit">
    <text evidence="2">Homodimer.</text>
</comment>
<keyword evidence="6 9" id="KW-0326">Glycosidase</keyword>
<dbReference type="SUPFAM" id="SSF51445">
    <property type="entry name" value="(Trans)glycosidases"/>
    <property type="match status" value="1"/>
</dbReference>
<reference evidence="10 11" key="1">
    <citation type="submission" date="2024-03" db="EMBL/GenBank/DDBJ databases">
        <title>The genome assembly and annotation of the cricket Gryllus longicercus Weissman &amp; Gray.</title>
        <authorList>
            <person name="Szrajer S."/>
            <person name="Gray D."/>
            <person name="Ylla G."/>
        </authorList>
    </citation>
    <scope>NUCLEOTIDE SEQUENCE [LARGE SCALE GENOMIC DNA]</scope>
    <source>
        <strain evidence="10">DAG 2021-001</strain>
        <tissue evidence="10">Whole body minus gut</tissue>
    </source>
</reference>
<comment type="similarity">
    <text evidence="1 8">Belongs to the glycosyl hydrolase 1 family.</text>
</comment>
<dbReference type="Proteomes" id="UP001378592">
    <property type="component" value="Unassembled WGS sequence"/>
</dbReference>
<dbReference type="PROSITE" id="PS00653">
    <property type="entry name" value="GLYCOSYL_HYDROL_F1_2"/>
    <property type="match status" value="1"/>
</dbReference>
<accession>A0AAN9VDH9</accession>
<dbReference type="PANTHER" id="PTHR10353">
    <property type="entry name" value="GLYCOSYL HYDROLASE"/>
    <property type="match status" value="1"/>
</dbReference>
<dbReference type="AlphaFoldDB" id="A0AAN9VDH9"/>
<proteinExistence type="inferred from homology"/>
<dbReference type="PANTHER" id="PTHR10353:SF36">
    <property type="entry name" value="LP05116P"/>
    <property type="match status" value="1"/>
</dbReference>
<dbReference type="GO" id="GO:0005975">
    <property type="term" value="P:carbohydrate metabolic process"/>
    <property type="evidence" value="ECO:0007669"/>
    <property type="project" value="InterPro"/>
</dbReference>
<dbReference type="PROSITE" id="PS00572">
    <property type="entry name" value="GLYCOSYL_HYDROL_F1_1"/>
    <property type="match status" value="1"/>
</dbReference>
<comment type="caution">
    <text evidence="10">The sequence shown here is derived from an EMBL/GenBank/DDBJ whole genome shotgun (WGS) entry which is preliminary data.</text>
</comment>
<evidence type="ECO:0000256" key="9">
    <source>
        <dbReference type="RuleBase" id="RU004468"/>
    </source>
</evidence>
<dbReference type="EMBL" id="JAZDUA010000353">
    <property type="protein sequence ID" value="KAK7793996.1"/>
    <property type="molecule type" value="Genomic_DNA"/>
</dbReference>
<sequence>MDSSDTKDLRFPENFLFGVATASYQIEGGWDADGKGENIWDRCTHEHPEFIADRSNGDIACDSYNQYKEDVRLAKDLGSHFYRFSISWARVLPYGTIDKINEAGIQYYSNLINELLANNIEPVVTIFHWDLPQKLQELGGWTNPNLAYFFQDYAELLFEKFGDRVKWWITLNEPGHIARSYTTKDLLLAPCLDLRHLGADYMAVQTLLKAHAMAYHVYRKQFWKLQRGKIGITLHTFWYEPLTNSKEDAESAESAIQYDLGIFSHPIFSEQGDFPPIVLKIMEDHRKSSKLSLPFLPSLGEEWIQKIKGTADFLGLNHYTTRWAQPGNPDWWLPDLNVTLSIDEKIPGAKSVWLKTVPWGLRKLLNWIKNSYKNPPVFISENGFSDSGELHDVGRIDYMKKYMREVLKATVLDDCQVLAYAVWSLIDNFEWLQGYTEKFGLYHVDFNDPKRTRRAKTSVNVIKQIITSRQIPQDKDLIEN</sequence>